<keyword evidence="8" id="KW-0808">Transferase</keyword>
<dbReference type="Proteomes" id="UP000467840">
    <property type="component" value="Chromosome 8"/>
</dbReference>
<keyword evidence="15 21" id="KW-1133">Transmembrane helix</keyword>
<keyword evidence="16 21" id="KW-0472">Membrane</keyword>
<comment type="similarity">
    <text evidence="3">In the N-terminal section; belongs to the leguminous lectin family.</text>
</comment>
<dbReference type="InterPro" id="IPR008271">
    <property type="entry name" value="Ser/Thr_kinase_AS"/>
</dbReference>
<evidence type="ECO:0000256" key="16">
    <source>
        <dbReference type="ARBA" id="ARBA00023136"/>
    </source>
</evidence>
<keyword evidence="11" id="KW-0430">Lectin</keyword>
<dbReference type="InterPro" id="IPR011009">
    <property type="entry name" value="Kinase-like_dom_sf"/>
</dbReference>
<evidence type="ECO:0000256" key="8">
    <source>
        <dbReference type="ARBA" id="ARBA00022679"/>
    </source>
</evidence>
<reference evidence="24 25" key="1">
    <citation type="journal article" date="2020" name="Mol. Plant">
        <title>The Chromosome-Based Rubber Tree Genome Provides New Insights into Spurge Genome Evolution and Rubber Biosynthesis.</title>
        <authorList>
            <person name="Liu J."/>
            <person name="Shi C."/>
            <person name="Shi C.C."/>
            <person name="Li W."/>
            <person name="Zhang Q.J."/>
            <person name="Zhang Y."/>
            <person name="Li K."/>
            <person name="Lu H.F."/>
            <person name="Shi C."/>
            <person name="Zhu S.T."/>
            <person name="Xiao Z.Y."/>
            <person name="Nan H."/>
            <person name="Yue Y."/>
            <person name="Zhu X.G."/>
            <person name="Wu Y."/>
            <person name="Hong X.N."/>
            <person name="Fan G.Y."/>
            <person name="Tong Y."/>
            <person name="Zhang D."/>
            <person name="Mao C.L."/>
            <person name="Liu Y.L."/>
            <person name="Hao S.J."/>
            <person name="Liu W.Q."/>
            <person name="Lv M.Q."/>
            <person name="Zhang H.B."/>
            <person name="Liu Y."/>
            <person name="Hu-Tang G.R."/>
            <person name="Wang J.P."/>
            <person name="Wang J.H."/>
            <person name="Sun Y.H."/>
            <person name="Ni S.B."/>
            <person name="Chen W.B."/>
            <person name="Zhang X.C."/>
            <person name="Jiao Y.N."/>
            <person name="Eichler E.E."/>
            <person name="Li G.H."/>
            <person name="Liu X."/>
            <person name="Gao L.Z."/>
        </authorList>
    </citation>
    <scope>NUCLEOTIDE SEQUENCE [LARGE SCALE GENOMIC DNA]</scope>
    <source>
        <strain evidence="25">cv. GT1</strain>
        <tissue evidence="24">Leaf</tissue>
    </source>
</reference>
<evidence type="ECO:0000259" key="23">
    <source>
        <dbReference type="PROSITE" id="PS50011"/>
    </source>
</evidence>
<evidence type="ECO:0000256" key="1">
    <source>
        <dbReference type="ARBA" id="ARBA00004251"/>
    </source>
</evidence>
<comment type="caution">
    <text evidence="24">The sequence shown here is derived from an EMBL/GenBank/DDBJ whole genome shotgun (WGS) entry which is preliminary data.</text>
</comment>
<evidence type="ECO:0000256" key="20">
    <source>
        <dbReference type="PROSITE-ProRule" id="PRU10141"/>
    </source>
</evidence>
<evidence type="ECO:0000256" key="5">
    <source>
        <dbReference type="ARBA" id="ARBA00012513"/>
    </source>
</evidence>
<dbReference type="AlphaFoldDB" id="A0A6A6KJ83"/>
<evidence type="ECO:0000256" key="18">
    <source>
        <dbReference type="ARBA" id="ARBA00047899"/>
    </source>
</evidence>
<feature type="domain" description="Protein kinase" evidence="23">
    <location>
        <begin position="353"/>
        <end position="626"/>
    </location>
</feature>
<dbReference type="Gene3D" id="1.10.510.10">
    <property type="entry name" value="Transferase(Phosphotransferase) domain 1"/>
    <property type="match status" value="1"/>
</dbReference>
<dbReference type="Gene3D" id="2.60.120.200">
    <property type="match status" value="1"/>
</dbReference>
<evidence type="ECO:0000256" key="2">
    <source>
        <dbReference type="ARBA" id="ARBA00007606"/>
    </source>
</evidence>
<dbReference type="FunFam" id="1.10.510.10:FF:000108">
    <property type="entry name" value="L-type lectin-domain containing receptor kinase S.4"/>
    <property type="match status" value="1"/>
</dbReference>
<dbReference type="PANTHER" id="PTHR27007">
    <property type="match status" value="1"/>
</dbReference>
<keyword evidence="13" id="KW-0418">Kinase</keyword>
<dbReference type="SUPFAM" id="SSF49899">
    <property type="entry name" value="Concanavalin A-like lectins/glucanases"/>
    <property type="match status" value="1"/>
</dbReference>
<dbReference type="FunFam" id="3.30.200.20:FF:000491">
    <property type="entry name" value="Lectin-domain containing receptor kinase VI.3"/>
    <property type="match status" value="1"/>
</dbReference>
<dbReference type="InterPro" id="IPR013320">
    <property type="entry name" value="ConA-like_dom_sf"/>
</dbReference>
<evidence type="ECO:0000256" key="3">
    <source>
        <dbReference type="ARBA" id="ARBA00008536"/>
    </source>
</evidence>
<evidence type="ECO:0000256" key="13">
    <source>
        <dbReference type="ARBA" id="ARBA00022777"/>
    </source>
</evidence>
<comment type="similarity">
    <text evidence="2">Belongs to the leguminous lectin family.</text>
</comment>
<dbReference type="InterPro" id="IPR017441">
    <property type="entry name" value="Protein_kinase_ATP_BS"/>
</dbReference>
<evidence type="ECO:0000256" key="6">
    <source>
        <dbReference type="ARBA" id="ARBA00022475"/>
    </source>
</evidence>
<evidence type="ECO:0000256" key="21">
    <source>
        <dbReference type="SAM" id="Phobius"/>
    </source>
</evidence>
<keyword evidence="12 20" id="KW-0547">Nucleotide-binding</keyword>
<sequence length="677" mass="75143">MALLSMISLALLVFYFSVTLHEAQSEEFIFEGFINENERRILLDRASVLKPSGALRLTNKTKNAIGHGFYFKPIQMFSSTSPNATSFSTYFVFSIVPPASGQGGYGLAFAIAPTYQIAGAAAGHHLGLFNESNEGNKLNHIFAVEFDTVKGFNEPKDSNGNHVGININSMDSKTSRPAGYTDINNTQKEDEIDMHKGDPIQAWVDYNGVSKIVNVTIGPMWQQKPVKPLLQHSVDLTSVVKEIMYVGFSAATGDTPASSHYILGWSFSTTGAAPPLNLSRLPIPPADKDSSSFQFSLIALIVALCVVTVLLSGVLLFFKLYKRMRQFETLEDWELECPHRFRYRDLYTATKGFKDTEIIGVGGFGTVYKAVMPSTGNEVAVKKITRNSIQGLKEFVAEIESLGRLRHKNLVNLQGWCKKKNDLLLVYDYIPNGSLDSLLFHPKNDSVLSWEQRFNIVKGIAAGLMYLHEEWEQVVIHRDIKSSNVLIDAEMNGRLGDFGLARLYDHGINSHTTNVVGTIGYIAPELARTGKASTNSDVFAYGVLLLEVATGRRPIESGQFILVDWVMECQQMGRILDAVDSMLGSSYVEEDMKLVLELGLLCSHQRAEARPSIRQVTRYLNGDEKLPSVENWGSIDSSRLSEINARLMQLRSIEMTSTSYNSSSNRFMSTNSIDAGR</sequence>
<evidence type="ECO:0000256" key="19">
    <source>
        <dbReference type="ARBA" id="ARBA00048679"/>
    </source>
</evidence>
<dbReference type="PROSITE" id="PS00107">
    <property type="entry name" value="PROTEIN_KINASE_ATP"/>
    <property type="match status" value="1"/>
</dbReference>
<evidence type="ECO:0000256" key="15">
    <source>
        <dbReference type="ARBA" id="ARBA00022989"/>
    </source>
</evidence>
<evidence type="ECO:0000256" key="11">
    <source>
        <dbReference type="ARBA" id="ARBA00022734"/>
    </source>
</evidence>
<dbReference type="GO" id="GO:0030246">
    <property type="term" value="F:carbohydrate binding"/>
    <property type="evidence" value="ECO:0007669"/>
    <property type="project" value="UniProtKB-KW"/>
</dbReference>
<dbReference type="FunFam" id="2.60.120.200:FF:000112">
    <property type="entry name" value="L-type lectin-domain containing receptor kinase V.9"/>
    <property type="match status" value="1"/>
</dbReference>
<proteinExistence type="inferred from homology"/>
<evidence type="ECO:0000256" key="7">
    <source>
        <dbReference type="ARBA" id="ARBA00022527"/>
    </source>
</evidence>
<keyword evidence="6" id="KW-1003">Cell membrane</keyword>
<dbReference type="EC" id="2.7.11.1" evidence="5"/>
<comment type="similarity">
    <text evidence="4">In the C-terminal section; belongs to the protein kinase superfamily. Ser/Thr protein kinase family.</text>
</comment>
<evidence type="ECO:0000256" key="9">
    <source>
        <dbReference type="ARBA" id="ARBA00022692"/>
    </source>
</evidence>
<dbReference type="EMBL" id="JAAGAX010000016">
    <property type="protein sequence ID" value="KAF2288494.1"/>
    <property type="molecule type" value="Genomic_DNA"/>
</dbReference>
<accession>A0A6A6KJ83</accession>
<keyword evidence="7" id="KW-0723">Serine/threonine-protein kinase</keyword>
<keyword evidence="10 22" id="KW-0732">Signal</keyword>
<dbReference type="CDD" id="cd06899">
    <property type="entry name" value="lectin_legume_LecRK_Arcelin_ConA"/>
    <property type="match status" value="1"/>
</dbReference>
<feature type="signal peptide" evidence="22">
    <location>
        <begin position="1"/>
        <end position="25"/>
    </location>
</feature>
<dbReference type="CDD" id="cd14066">
    <property type="entry name" value="STKc_IRAK"/>
    <property type="match status" value="1"/>
</dbReference>
<comment type="catalytic activity">
    <reaction evidence="18">
        <text>L-threonyl-[protein] + ATP = O-phospho-L-threonyl-[protein] + ADP + H(+)</text>
        <dbReference type="Rhea" id="RHEA:46608"/>
        <dbReference type="Rhea" id="RHEA-COMP:11060"/>
        <dbReference type="Rhea" id="RHEA-COMP:11605"/>
        <dbReference type="ChEBI" id="CHEBI:15378"/>
        <dbReference type="ChEBI" id="CHEBI:30013"/>
        <dbReference type="ChEBI" id="CHEBI:30616"/>
        <dbReference type="ChEBI" id="CHEBI:61977"/>
        <dbReference type="ChEBI" id="CHEBI:456216"/>
        <dbReference type="EC" id="2.7.11.1"/>
    </reaction>
</comment>
<evidence type="ECO:0000256" key="12">
    <source>
        <dbReference type="ARBA" id="ARBA00022741"/>
    </source>
</evidence>
<name>A0A6A6KJ83_HEVBR</name>
<dbReference type="Pfam" id="PF00069">
    <property type="entry name" value="Pkinase"/>
    <property type="match status" value="1"/>
</dbReference>
<feature type="chain" id="PRO_5025586371" description="non-specific serine/threonine protein kinase" evidence="22">
    <location>
        <begin position="26"/>
        <end position="677"/>
    </location>
</feature>
<dbReference type="SMR" id="A0A6A6KJ83"/>
<evidence type="ECO:0000256" key="22">
    <source>
        <dbReference type="SAM" id="SignalP"/>
    </source>
</evidence>
<dbReference type="PROSITE" id="PS00108">
    <property type="entry name" value="PROTEIN_KINASE_ST"/>
    <property type="match status" value="1"/>
</dbReference>
<evidence type="ECO:0000313" key="25">
    <source>
        <dbReference type="Proteomes" id="UP000467840"/>
    </source>
</evidence>
<dbReference type="InterPro" id="IPR000719">
    <property type="entry name" value="Prot_kinase_dom"/>
</dbReference>
<evidence type="ECO:0000256" key="14">
    <source>
        <dbReference type="ARBA" id="ARBA00022840"/>
    </source>
</evidence>
<dbReference type="InterPro" id="IPR050528">
    <property type="entry name" value="L-type_Lectin-RKs"/>
</dbReference>
<dbReference type="SMART" id="SM00220">
    <property type="entry name" value="S_TKc"/>
    <property type="match status" value="1"/>
</dbReference>
<evidence type="ECO:0000256" key="17">
    <source>
        <dbReference type="ARBA" id="ARBA00023170"/>
    </source>
</evidence>
<organism evidence="24 25">
    <name type="scientific">Hevea brasiliensis</name>
    <name type="common">Para rubber tree</name>
    <name type="synonym">Siphonia brasiliensis</name>
    <dbReference type="NCBI Taxonomy" id="3981"/>
    <lineage>
        <taxon>Eukaryota</taxon>
        <taxon>Viridiplantae</taxon>
        <taxon>Streptophyta</taxon>
        <taxon>Embryophyta</taxon>
        <taxon>Tracheophyta</taxon>
        <taxon>Spermatophyta</taxon>
        <taxon>Magnoliopsida</taxon>
        <taxon>eudicotyledons</taxon>
        <taxon>Gunneridae</taxon>
        <taxon>Pentapetalae</taxon>
        <taxon>rosids</taxon>
        <taxon>fabids</taxon>
        <taxon>Malpighiales</taxon>
        <taxon>Euphorbiaceae</taxon>
        <taxon>Crotonoideae</taxon>
        <taxon>Micrandreae</taxon>
        <taxon>Hevea</taxon>
    </lineage>
</organism>
<keyword evidence="17" id="KW-0675">Receptor</keyword>
<keyword evidence="9 21" id="KW-0812">Transmembrane</keyword>
<keyword evidence="14 20" id="KW-0067">ATP-binding</keyword>
<evidence type="ECO:0000256" key="4">
    <source>
        <dbReference type="ARBA" id="ARBA00010217"/>
    </source>
</evidence>
<protein>
    <recommendedName>
        <fullName evidence="5">non-specific serine/threonine protein kinase</fullName>
        <ecNumber evidence="5">2.7.11.1</ecNumber>
    </recommendedName>
</protein>
<comment type="subcellular location">
    <subcellularLocation>
        <location evidence="1">Cell membrane</location>
        <topology evidence="1">Single-pass type I membrane protein</topology>
    </subcellularLocation>
</comment>
<dbReference type="Pfam" id="PF00139">
    <property type="entry name" value="Lectin_legB"/>
    <property type="match status" value="1"/>
</dbReference>
<gene>
    <name evidence="24" type="ORF">GH714_007912</name>
</gene>
<keyword evidence="25" id="KW-1185">Reference proteome</keyword>
<evidence type="ECO:0000313" key="24">
    <source>
        <dbReference type="EMBL" id="KAF2288494.1"/>
    </source>
</evidence>
<dbReference type="SUPFAM" id="SSF56112">
    <property type="entry name" value="Protein kinase-like (PK-like)"/>
    <property type="match status" value="1"/>
</dbReference>
<feature type="binding site" evidence="20">
    <location>
        <position position="383"/>
    </location>
    <ligand>
        <name>ATP</name>
        <dbReference type="ChEBI" id="CHEBI:30616"/>
    </ligand>
</feature>
<dbReference type="GO" id="GO:0004674">
    <property type="term" value="F:protein serine/threonine kinase activity"/>
    <property type="evidence" value="ECO:0007669"/>
    <property type="project" value="UniProtKB-KW"/>
</dbReference>
<dbReference type="GO" id="GO:0005524">
    <property type="term" value="F:ATP binding"/>
    <property type="evidence" value="ECO:0007669"/>
    <property type="project" value="UniProtKB-UniRule"/>
</dbReference>
<comment type="catalytic activity">
    <reaction evidence="19">
        <text>L-seryl-[protein] + ATP = O-phospho-L-seryl-[protein] + ADP + H(+)</text>
        <dbReference type="Rhea" id="RHEA:17989"/>
        <dbReference type="Rhea" id="RHEA-COMP:9863"/>
        <dbReference type="Rhea" id="RHEA-COMP:11604"/>
        <dbReference type="ChEBI" id="CHEBI:15378"/>
        <dbReference type="ChEBI" id="CHEBI:29999"/>
        <dbReference type="ChEBI" id="CHEBI:30616"/>
        <dbReference type="ChEBI" id="CHEBI:83421"/>
        <dbReference type="ChEBI" id="CHEBI:456216"/>
        <dbReference type="EC" id="2.7.11.1"/>
    </reaction>
</comment>
<dbReference type="InterPro" id="IPR001220">
    <property type="entry name" value="Legume_lectin_dom"/>
</dbReference>
<dbReference type="PROSITE" id="PS50011">
    <property type="entry name" value="PROTEIN_KINASE_DOM"/>
    <property type="match status" value="1"/>
</dbReference>
<evidence type="ECO:0000256" key="10">
    <source>
        <dbReference type="ARBA" id="ARBA00022729"/>
    </source>
</evidence>
<dbReference type="Gene3D" id="3.30.200.20">
    <property type="entry name" value="Phosphorylase Kinase, domain 1"/>
    <property type="match status" value="1"/>
</dbReference>
<dbReference type="GO" id="GO:0005886">
    <property type="term" value="C:plasma membrane"/>
    <property type="evidence" value="ECO:0007669"/>
    <property type="project" value="UniProtKB-SubCell"/>
</dbReference>
<feature type="transmembrane region" description="Helical" evidence="21">
    <location>
        <begin position="295"/>
        <end position="318"/>
    </location>
</feature>